<dbReference type="InterPro" id="IPR050131">
    <property type="entry name" value="Peptidase_S8_subtilisin-like"/>
</dbReference>
<keyword evidence="4 5" id="KW-0720">Serine protease</keyword>
<dbReference type="PROSITE" id="PS00137">
    <property type="entry name" value="SUBTILASE_HIS"/>
    <property type="match status" value="1"/>
</dbReference>
<organism evidence="8 9">
    <name type="scientific">Fusarium oxysporum (strain Fo5176)</name>
    <name type="common">Fusarium vascular wilt</name>
    <dbReference type="NCBI Taxonomy" id="660025"/>
    <lineage>
        <taxon>Eukaryota</taxon>
        <taxon>Fungi</taxon>
        <taxon>Dikarya</taxon>
        <taxon>Ascomycota</taxon>
        <taxon>Pezizomycotina</taxon>
        <taxon>Sordariomycetes</taxon>
        <taxon>Hypocreomycetidae</taxon>
        <taxon>Hypocreales</taxon>
        <taxon>Nectriaceae</taxon>
        <taxon>Fusarium</taxon>
        <taxon>Fusarium oxysporum species complex</taxon>
    </lineage>
</organism>
<evidence type="ECO:0000256" key="6">
    <source>
        <dbReference type="SAM" id="SignalP"/>
    </source>
</evidence>
<dbReference type="Gene3D" id="3.40.50.200">
    <property type="entry name" value="Peptidase S8/S53 domain"/>
    <property type="match status" value="1"/>
</dbReference>
<dbReference type="InterPro" id="IPR000209">
    <property type="entry name" value="Peptidase_S8/S53_dom"/>
</dbReference>
<evidence type="ECO:0000313" key="8">
    <source>
        <dbReference type="EnsemblFungi" id="FOXG_13295P0"/>
    </source>
</evidence>
<evidence type="ECO:0000256" key="1">
    <source>
        <dbReference type="ARBA" id="ARBA00011073"/>
    </source>
</evidence>
<dbReference type="InterPro" id="IPR015500">
    <property type="entry name" value="Peptidase_S8_subtilisin-rel"/>
</dbReference>
<evidence type="ECO:0000256" key="4">
    <source>
        <dbReference type="ARBA" id="ARBA00022825"/>
    </source>
</evidence>
<proteinExistence type="inferred from homology"/>
<dbReference type="InterPro" id="IPR022398">
    <property type="entry name" value="Peptidase_S8_His-AS"/>
</dbReference>
<feature type="signal peptide" evidence="6">
    <location>
        <begin position="1"/>
        <end position="19"/>
    </location>
</feature>
<evidence type="ECO:0000256" key="5">
    <source>
        <dbReference type="PROSITE-ProRule" id="PRU01240"/>
    </source>
</evidence>
<reference evidence="8" key="2">
    <citation type="submission" date="2025-08" db="UniProtKB">
        <authorList>
            <consortium name="EnsemblFungi"/>
        </authorList>
    </citation>
    <scope>IDENTIFICATION</scope>
    <source>
        <strain evidence="8">4287 / CBS 123668 / FGSC 9935 / NRRL 34936</strain>
    </source>
</reference>
<accession>A0A0D2YAH0</accession>
<dbReference type="PROSITE" id="PS00138">
    <property type="entry name" value="SUBTILASE_SER"/>
    <property type="match status" value="1"/>
</dbReference>
<name>A0A0D2YAH0_FUSOF</name>
<dbReference type="GO" id="GO:0004252">
    <property type="term" value="F:serine-type endopeptidase activity"/>
    <property type="evidence" value="ECO:0007669"/>
    <property type="project" value="UniProtKB-UniRule"/>
</dbReference>
<sequence length="410" mass="43143">MKFTLLQFIGLALVFPATTSPVKNKEVAVQDVILEPNSDSSIIKGRAVSASANYLIYPKANSAIKDVEAFSKSLQSQAGKTKVDTVTDVNGKLLAWYATLSANQVAVINKSSVVGSIAPDAPLRTKAKSSGVAKRALKTDKKAQPELQMFSTAPGKKPSGYVYDDKAGQGVTIYVLDEGFNLRHKEFTSSPGRKRWIFSKGASGENDPDGHGSCCASKALGSTVGVAPKADLVAVKLQLTSWSLLKAWQAVVLDVKQNRLQGKAVTLDVVVVSSSGNFGTQFEVSTYPSLFANRTPIIVAGAVDNNGRLAPFSQGGPLVTTTAPGVAVKCAAMSGTSAYQAGKESTGTSFSTPAVAGLAAYFLSLDSLRPRLQVPGSVAMNVKALIQEYHYARVSGGPKVAWNAHTLLRS</sequence>
<dbReference type="InterPro" id="IPR036852">
    <property type="entry name" value="Peptidase_S8/S53_dom_sf"/>
</dbReference>
<dbReference type="GO" id="GO:0006508">
    <property type="term" value="P:proteolysis"/>
    <property type="evidence" value="ECO:0007669"/>
    <property type="project" value="UniProtKB-KW"/>
</dbReference>
<comment type="similarity">
    <text evidence="1 5">Belongs to the peptidase S8 family.</text>
</comment>
<evidence type="ECO:0000259" key="7">
    <source>
        <dbReference type="Pfam" id="PF00082"/>
    </source>
</evidence>
<feature type="domain" description="Peptidase S8/S53" evidence="7">
    <location>
        <begin position="262"/>
        <end position="364"/>
    </location>
</feature>
<feature type="domain" description="Peptidase S8/S53" evidence="7">
    <location>
        <begin position="168"/>
        <end position="239"/>
    </location>
</feature>
<dbReference type="InterPro" id="IPR023828">
    <property type="entry name" value="Peptidase_S8_Ser-AS"/>
</dbReference>
<reference evidence="9" key="1">
    <citation type="journal article" date="2012" name="Mol. Plant Microbe Interact.">
        <title>A highly conserved effector in Fusarium oxysporum is required for full virulence on Arabidopsis.</title>
        <authorList>
            <person name="Thatcher L.F."/>
            <person name="Gardiner D.M."/>
            <person name="Kazan K."/>
            <person name="Manners J."/>
        </authorList>
    </citation>
    <scope>NUCLEOTIDE SEQUENCE [LARGE SCALE GENOMIC DNA]</scope>
    <source>
        <strain evidence="9">Fo5176</strain>
    </source>
</reference>
<dbReference type="AlphaFoldDB" id="A0A0D2YAH0"/>
<dbReference type="SUPFAM" id="SSF52743">
    <property type="entry name" value="Subtilisin-like"/>
    <property type="match status" value="1"/>
</dbReference>
<protein>
    <recommendedName>
        <fullName evidence="7">Peptidase S8/S53 domain-containing protein</fullName>
    </recommendedName>
</protein>
<dbReference type="Pfam" id="PF00082">
    <property type="entry name" value="Peptidase_S8"/>
    <property type="match status" value="2"/>
</dbReference>
<evidence type="ECO:0000256" key="3">
    <source>
        <dbReference type="ARBA" id="ARBA00022801"/>
    </source>
</evidence>
<keyword evidence="2 5" id="KW-0645">Protease</keyword>
<keyword evidence="6" id="KW-0732">Signal</keyword>
<dbReference type="PRINTS" id="PR00723">
    <property type="entry name" value="SUBTILISIN"/>
</dbReference>
<feature type="active site" description="Charge relay system" evidence="5">
    <location>
        <position position="349"/>
    </location>
</feature>
<evidence type="ECO:0000313" key="9">
    <source>
        <dbReference type="Proteomes" id="UP000002489"/>
    </source>
</evidence>
<dbReference type="PANTHER" id="PTHR43806">
    <property type="entry name" value="PEPTIDASE S8"/>
    <property type="match status" value="1"/>
</dbReference>
<dbReference type="PANTHER" id="PTHR43806:SF11">
    <property type="entry name" value="CEREVISIN-RELATED"/>
    <property type="match status" value="1"/>
</dbReference>
<feature type="active site" description="Charge relay system" evidence="5">
    <location>
        <position position="211"/>
    </location>
</feature>
<dbReference type="Proteomes" id="UP000002489">
    <property type="component" value="Unassembled WGS sequence"/>
</dbReference>
<dbReference type="EnsemblFungi" id="FOXG_13295T0">
    <property type="protein sequence ID" value="FOXG_13295P0"/>
    <property type="gene ID" value="FOXG_13295"/>
</dbReference>
<evidence type="ECO:0000256" key="2">
    <source>
        <dbReference type="ARBA" id="ARBA00022670"/>
    </source>
</evidence>
<dbReference type="PROSITE" id="PS51892">
    <property type="entry name" value="SUBTILASE"/>
    <property type="match status" value="1"/>
</dbReference>
<keyword evidence="3 5" id="KW-0378">Hydrolase</keyword>
<feature type="chain" id="PRO_5002267770" description="Peptidase S8/S53 domain-containing protein" evidence="6">
    <location>
        <begin position="20"/>
        <end position="410"/>
    </location>
</feature>
<feature type="active site" description="Charge relay system" evidence="5">
    <location>
        <position position="177"/>
    </location>
</feature>